<keyword evidence="14" id="KW-0406">Ion transport</keyword>
<dbReference type="GO" id="GO:0005326">
    <property type="term" value="F:neurotransmitter transmembrane transporter activity"/>
    <property type="evidence" value="ECO:0007669"/>
    <property type="project" value="TreeGrafter"/>
</dbReference>
<keyword evidence="10" id="KW-0769">Symport</keyword>
<dbReference type="InterPro" id="IPR011701">
    <property type="entry name" value="MFS"/>
</dbReference>
<dbReference type="PROSITE" id="PS50850">
    <property type="entry name" value="MFS"/>
    <property type="match status" value="1"/>
</dbReference>
<dbReference type="GO" id="GO:0005886">
    <property type="term" value="C:plasma membrane"/>
    <property type="evidence" value="ECO:0007669"/>
    <property type="project" value="UniProtKB-SubCell"/>
</dbReference>
<dbReference type="GO" id="GO:0006817">
    <property type="term" value="P:phosphate ion transport"/>
    <property type="evidence" value="ECO:0007669"/>
    <property type="project" value="UniProtKB-KW"/>
</dbReference>
<evidence type="ECO:0000256" key="12">
    <source>
        <dbReference type="ARBA" id="ARBA00023018"/>
    </source>
</evidence>
<dbReference type="GO" id="GO:0008168">
    <property type="term" value="F:methyltransferase activity"/>
    <property type="evidence" value="ECO:0007669"/>
    <property type="project" value="InterPro"/>
</dbReference>
<feature type="transmembrane region" description="Helical" evidence="30">
    <location>
        <begin position="616"/>
        <end position="636"/>
    </location>
</feature>
<dbReference type="InterPro" id="IPR043502">
    <property type="entry name" value="DNA/RNA_pol_sf"/>
</dbReference>
<evidence type="ECO:0000256" key="22">
    <source>
        <dbReference type="ARBA" id="ARBA00034102"/>
    </source>
</evidence>
<feature type="transmembrane region" description="Helical" evidence="30">
    <location>
        <begin position="40"/>
        <end position="68"/>
    </location>
</feature>
<dbReference type="FunFam" id="1.20.1250.20:FF:000004">
    <property type="entry name" value="vesicular glutamate transporter 2 isoform X1"/>
    <property type="match status" value="1"/>
</dbReference>
<sequence>VLEKRQEENEGIELCDGGVQVEEKVEPVIDCTCFGLPRRYIMAILCGLGFCISFGIRCNLGVAVVSMVNDHTTYRGNKAISMVSRAQFLWNPEIVGLIHGSFFWGYIVTQIPGGFICQKFAANRVFGFAIVATSALNMLIPSAARIHYGCVIVVRVLQGLVEGVSYPACHGIWAKWAPPLERSRLATTAFCGSYAGAVIAMPLAGVLVQYSGWASVFYVYGSFGIMWYLFWILVSYESPAAHPTITPEERKYIEEAIGESATFQNPLTKFNTPWRKFFTSMPVYAIIVANFCRSWTFYLLLISQPAYFKEVFGFEISKHLIEKLNLLGLNTSLCNWILDFLTGRPQSVRIGNSTSSTTTLSTGAPQGCVLSSLLFTLLTHDCAAMHSSNHIIKFTNDTTVVSLISKNDESAYREEVQRLTAWCKANNLSLNIDKTKEMVVDFRRAQSDHSPLFIDGSPVEIVKSTKFLGVHLAENLIWSLNTTSISKKAQQCLYFLQRLRKAHPLPHPDRVLCSMIKFKVGILSALPHLVMTIVVPIGGQMADYLRSNHIMSTTNVRKLMNCGGFGLEATFLLVVGFSHSKGVAISFLVLAVGFSGFAISGFNVNHLDIAPRYASILMGISNGVGTLSGMVCPLIVGAMTKHKTREEWQYVFLIASLVHYGGVIFYGIFASGEKQDWAEPEKTSEEKCGILGEDELANETEELYRTGGGAYGATAHSQDHKRASLAGGGASWASEWNKTEEYVQPDGMNSYLYGEEEERELT</sequence>
<keyword evidence="17" id="KW-0739">Sodium transport</keyword>
<dbReference type="Pfam" id="PF09004">
    <property type="entry name" value="ALKBH8_N"/>
    <property type="match status" value="1"/>
</dbReference>
<evidence type="ECO:0000256" key="7">
    <source>
        <dbReference type="ARBA" id="ARBA00022599"/>
    </source>
</evidence>
<dbReference type="SUPFAM" id="SSF103473">
    <property type="entry name" value="MFS general substrate transporter"/>
    <property type="match status" value="2"/>
</dbReference>
<keyword evidence="6" id="KW-0592">Phosphate transport</keyword>
<feature type="transmembrane region" description="Helical" evidence="30">
    <location>
        <begin position="216"/>
        <end position="234"/>
    </location>
</feature>
<feature type="transmembrane region" description="Helical" evidence="30">
    <location>
        <begin position="185"/>
        <end position="210"/>
    </location>
</feature>
<dbReference type="InterPro" id="IPR036259">
    <property type="entry name" value="MFS_trans_sf"/>
</dbReference>
<evidence type="ECO:0000256" key="21">
    <source>
        <dbReference type="ARBA" id="ARBA00024167"/>
    </source>
</evidence>
<keyword evidence="3" id="KW-0813">Transport</keyword>
<evidence type="ECO:0000256" key="10">
    <source>
        <dbReference type="ARBA" id="ARBA00022847"/>
    </source>
</evidence>
<keyword evidence="20" id="KW-0968">Cytoplasmic vesicle</keyword>
<keyword evidence="7" id="KW-0771">Synaptosome</keyword>
<gene>
    <name evidence="32" type="ORF">QTP70_026216</name>
</gene>
<evidence type="ECO:0000256" key="17">
    <source>
        <dbReference type="ARBA" id="ARBA00023201"/>
    </source>
</evidence>
<evidence type="ECO:0000256" key="23">
    <source>
        <dbReference type="ARBA" id="ARBA00035839"/>
    </source>
</evidence>
<dbReference type="InterPro" id="IPR015095">
    <property type="entry name" value="AlkB_hom8_N"/>
</dbReference>
<evidence type="ECO:0000256" key="30">
    <source>
        <dbReference type="SAM" id="Phobius"/>
    </source>
</evidence>
<dbReference type="EMBL" id="JAUCMX010000003">
    <property type="protein sequence ID" value="KAK3551787.1"/>
    <property type="molecule type" value="Genomic_DNA"/>
</dbReference>
<dbReference type="GO" id="GO:0098700">
    <property type="term" value="P:neurotransmitter loading into synaptic vesicle"/>
    <property type="evidence" value="ECO:0007669"/>
    <property type="project" value="TreeGrafter"/>
</dbReference>
<evidence type="ECO:0000256" key="5">
    <source>
        <dbReference type="ARBA" id="ARBA00022475"/>
    </source>
</evidence>
<dbReference type="Gene3D" id="1.20.1250.20">
    <property type="entry name" value="MFS general substrate transporter like domains"/>
    <property type="match status" value="2"/>
</dbReference>
<evidence type="ECO:0000256" key="18">
    <source>
        <dbReference type="ARBA" id="ARBA00023214"/>
    </source>
</evidence>
<evidence type="ECO:0000256" key="4">
    <source>
        <dbReference type="ARBA" id="ARBA00022449"/>
    </source>
</evidence>
<keyword evidence="19" id="KW-0407">Ion channel</keyword>
<dbReference type="AlphaFoldDB" id="A0AAE0RGG0"/>
<keyword evidence="5" id="KW-1003">Cell membrane</keyword>
<comment type="catalytic activity">
    <reaction evidence="24">
        <text>phosphate(in) = phosphate(out)</text>
        <dbReference type="Rhea" id="RHEA:32823"/>
        <dbReference type="ChEBI" id="CHEBI:43474"/>
    </reaction>
</comment>
<comment type="catalytic activity">
    <reaction evidence="23">
        <text>3 Na(+)(out) + phosphate(out) = 3 Na(+)(in) + phosphate(in)</text>
        <dbReference type="Rhea" id="RHEA:71255"/>
        <dbReference type="ChEBI" id="CHEBI:29101"/>
        <dbReference type="ChEBI" id="CHEBI:43474"/>
    </reaction>
</comment>
<dbReference type="GO" id="GO:0007600">
    <property type="term" value="P:sensory perception"/>
    <property type="evidence" value="ECO:0007669"/>
    <property type="project" value="UniProtKB-ARBA"/>
</dbReference>
<dbReference type="GO" id="GO:0034707">
    <property type="term" value="C:chloride channel complex"/>
    <property type="evidence" value="ECO:0007669"/>
    <property type="project" value="UniProtKB-KW"/>
</dbReference>
<comment type="catalytic activity">
    <reaction evidence="25">
        <text>L-glutamate(out) = L-glutamate(in)</text>
        <dbReference type="Rhea" id="RHEA:66336"/>
        <dbReference type="ChEBI" id="CHEBI:29985"/>
    </reaction>
</comment>
<evidence type="ECO:0000256" key="11">
    <source>
        <dbReference type="ARBA" id="ARBA00022989"/>
    </source>
</evidence>
<evidence type="ECO:0000256" key="14">
    <source>
        <dbReference type="ARBA" id="ARBA00023065"/>
    </source>
</evidence>
<comment type="catalytic activity">
    <reaction evidence="29">
        <text>K(+)(in) + H(+)(out) = K(+)(out) + H(+)(in)</text>
        <dbReference type="Rhea" id="RHEA:29467"/>
        <dbReference type="ChEBI" id="CHEBI:15378"/>
        <dbReference type="ChEBI" id="CHEBI:29103"/>
    </reaction>
</comment>
<keyword evidence="11 30" id="KW-1133">Transmembrane helix</keyword>
<dbReference type="GO" id="GO:0006814">
    <property type="term" value="P:sodium ion transport"/>
    <property type="evidence" value="ECO:0007669"/>
    <property type="project" value="UniProtKB-KW"/>
</dbReference>
<feature type="transmembrane region" description="Helical" evidence="30">
    <location>
        <begin position="583"/>
        <end position="604"/>
    </location>
</feature>
<accession>A0AAE0RGG0</accession>
<comment type="catalytic activity">
    <reaction evidence="21">
        <text>chloride(in) = chloride(out)</text>
        <dbReference type="Rhea" id="RHEA:29823"/>
        <dbReference type="ChEBI" id="CHEBI:17996"/>
    </reaction>
</comment>
<dbReference type="SUPFAM" id="SSF56672">
    <property type="entry name" value="DNA/RNA polymerases"/>
    <property type="match status" value="1"/>
</dbReference>
<dbReference type="GO" id="GO:0043005">
    <property type="term" value="C:neuron projection"/>
    <property type="evidence" value="ECO:0007669"/>
    <property type="project" value="UniProtKB-KW"/>
</dbReference>
<evidence type="ECO:0000256" key="15">
    <source>
        <dbReference type="ARBA" id="ARBA00023136"/>
    </source>
</evidence>
<evidence type="ECO:0000256" key="25">
    <source>
        <dbReference type="ARBA" id="ARBA00036683"/>
    </source>
</evidence>
<dbReference type="Proteomes" id="UP001274896">
    <property type="component" value="Unassembled WGS sequence"/>
</dbReference>
<keyword evidence="18" id="KW-0868">Chloride</keyword>
<evidence type="ECO:0000256" key="3">
    <source>
        <dbReference type="ARBA" id="ARBA00022448"/>
    </source>
</evidence>
<dbReference type="GO" id="GO:0035249">
    <property type="term" value="P:synaptic transmission, glutamatergic"/>
    <property type="evidence" value="ECO:0007669"/>
    <property type="project" value="TreeGrafter"/>
</dbReference>
<feature type="transmembrane region" description="Helical" evidence="30">
    <location>
        <begin position="283"/>
        <end position="301"/>
    </location>
</feature>
<dbReference type="PANTHER" id="PTHR11662:SF29">
    <property type="entry name" value="VESICULAR GLUTAMATE TRANSPORTER 1"/>
    <property type="match status" value="1"/>
</dbReference>
<evidence type="ECO:0000256" key="20">
    <source>
        <dbReference type="ARBA" id="ARBA00023329"/>
    </source>
</evidence>
<dbReference type="InterPro" id="IPR020846">
    <property type="entry name" value="MFS_dom"/>
</dbReference>
<dbReference type="GO" id="GO:0050803">
    <property type="term" value="P:regulation of synapse structure or activity"/>
    <property type="evidence" value="ECO:0007669"/>
    <property type="project" value="TreeGrafter"/>
</dbReference>
<evidence type="ECO:0000256" key="9">
    <source>
        <dbReference type="ARBA" id="ARBA00022775"/>
    </source>
</evidence>
<evidence type="ECO:0000256" key="6">
    <source>
        <dbReference type="ARBA" id="ARBA00022592"/>
    </source>
</evidence>
<evidence type="ECO:0000256" key="29">
    <source>
        <dbReference type="ARBA" id="ARBA00047912"/>
    </source>
</evidence>
<dbReference type="GO" id="GO:0030672">
    <property type="term" value="C:synaptic vesicle membrane"/>
    <property type="evidence" value="ECO:0007669"/>
    <property type="project" value="UniProtKB-SubCell"/>
</dbReference>
<evidence type="ECO:0000313" key="33">
    <source>
        <dbReference type="Proteomes" id="UP001274896"/>
    </source>
</evidence>
<dbReference type="GO" id="GO:0016706">
    <property type="term" value="F:2-oxoglutarate-dependent dioxygenase activity"/>
    <property type="evidence" value="ECO:0007669"/>
    <property type="project" value="InterPro"/>
</dbReference>
<keyword evidence="4" id="KW-0050">Antiport</keyword>
<feature type="transmembrane region" description="Helical" evidence="30">
    <location>
        <begin position="88"/>
        <end position="109"/>
    </location>
</feature>
<organism evidence="32 33">
    <name type="scientific">Hemibagrus guttatus</name>
    <dbReference type="NCBI Taxonomy" id="175788"/>
    <lineage>
        <taxon>Eukaryota</taxon>
        <taxon>Metazoa</taxon>
        <taxon>Chordata</taxon>
        <taxon>Craniata</taxon>
        <taxon>Vertebrata</taxon>
        <taxon>Euteleostomi</taxon>
        <taxon>Actinopterygii</taxon>
        <taxon>Neopterygii</taxon>
        <taxon>Teleostei</taxon>
        <taxon>Ostariophysi</taxon>
        <taxon>Siluriformes</taxon>
        <taxon>Bagridae</taxon>
        <taxon>Hemibagrus</taxon>
    </lineage>
</organism>
<evidence type="ECO:0000256" key="27">
    <source>
        <dbReference type="ARBA" id="ARBA00039390"/>
    </source>
</evidence>
<dbReference type="CDD" id="cd17382">
    <property type="entry name" value="MFS_SLC17A6_7_8_VGluT"/>
    <property type="match status" value="1"/>
</dbReference>
<evidence type="ECO:0000256" key="16">
    <source>
        <dbReference type="ARBA" id="ARBA00023173"/>
    </source>
</evidence>
<name>A0AAE0RGG0_9TELE</name>
<dbReference type="PANTHER" id="PTHR11662">
    <property type="entry name" value="SOLUTE CARRIER FAMILY 17"/>
    <property type="match status" value="1"/>
</dbReference>
<keyword evidence="16" id="KW-0869">Chloride channel</keyword>
<evidence type="ECO:0000256" key="24">
    <source>
        <dbReference type="ARBA" id="ARBA00036616"/>
    </source>
</evidence>
<comment type="subcellular location">
    <subcellularLocation>
        <location evidence="2">Cell membrane</location>
        <topology evidence="2">Multi-pass membrane protein</topology>
    </subcellularLocation>
    <subcellularLocation>
        <location evidence="1">Cytoplasmic vesicle</location>
        <location evidence="1">Secretory vesicle</location>
        <location evidence="1">Synaptic vesicle membrane</location>
    </subcellularLocation>
    <subcellularLocation>
        <location evidence="22">Synapse</location>
        <location evidence="22">Synaptosome</location>
    </subcellularLocation>
</comment>
<evidence type="ECO:0000256" key="1">
    <source>
        <dbReference type="ARBA" id="ARBA00004432"/>
    </source>
</evidence>
<protein>
    <recommendedName>
        <fullName evidence="27">Vesicular glutamate transporter 1</fullName>
    </recommendedName>
    <alternativeName>
        <fullName evidence="28">Solute carrier family 17 member 7</fullName>
    </alternativeName>
</protein>
<dbReference type="GO" id="GO:0015293">
    <property type="term" value="F:symporter activity"/>
    <property type="evidence" value="ECO:0007669"/>
    <property type="project" value="UniProtKB-KW"/>
</dbReference>
<comment type="caution">
    <text evidence="32">The sequence shown here is derived from an EMBL/GenBank/DDBJ whole genome shotgun (WGS) entry which is preliminary data.</text>
</comment>
<dbReference type="InterPro" id="IPR050382">
    <property type="entry name" value="MFS_Na/Anion_cotransporter"/>
</dbReference>
<feature type="domain" description="Major facilitator superfamily (MFS) profile" evidence="31">
    <location>
        <begin position="39"/>
        <end position="674"/>
    </location>
</feature>
<reference evidence="32" key="1">
    <citation type="submission" date="2023-06" db="EMBL/GenBank/DDBJ databases">
        <title>Male Hemibagrus guttatus genome.</title>
        <authorList>
            <person name="Bian C."/>
        </authorList>
    </citation>
    <scope>NUCLEOTIDE SEQUENCE</scope>
    <source>
        <strain evidence="32">Male_cb2023</strain>
        <tissue evidence="32">Muscle</tissue>
    </source>
</reference>
<comment type="similarity">
    <text evidence="26">Belongs to the major facilitator superfamily. Sodium/anion cotransporter family. VGLUT subfamily.</text>
</comment>
<keyword evidence="12" id="KW-0770">Synapse</keyword>
<evidence type="ECO:0000256" key="28">
    <source>
        <dbReference type="ARBA" id="ARBA00041351"/>
    </source>
</evidence>
<keyword evidence="33" id="KW-1185">Reference proteome</keyword>
<keyword evidence="15 30" id="KW-0472">Membrane</keyword>
<feature type="transmembrane region" description="Helical" evidence="30">
    <location>
        <begin position="520"/>
        <end position="538"/>
    </location>
</feature>
<feature type="transmembrane region" description="Helical" evidence="30">
    <location>
        <begin position="648"/>
        <end position="669"/>
    </location>
</feature>
<evidence type="ECO:0000256" key="19">
    <source>
        <dbReference type="ARBA" id="ARBA00023303"/>
    </source>
</evidence>
<feature type="transmembrane region" description="Helical" evidence="30">
    <location>
        <begin position="121"/>
        <end position="140"/>
    </location>
</feature>
<dbReference type="GO" id="GO:0015297">
    <property type="term" value="F:antiporter activity"/>
    <property type="evidence" value="ECO:0007669"/>
    <property type="project" value="UniProtKB-KW"/>
</dbReference>
<keyword evidence="9" id="KW-0532">Neurotransmitter transport</keyword>
<keyword evidence="8 30" id="KW-0812">Transmembrane</keyword>
<keyword evidence="13" id="KW-0915">Sodium</keyword>
<dbReference type="GO" id="GO:0060076">
    <property type="term" value="C:excitatory synapse"/>
    <property type="evidence" value="ECO:0007669"/>
    <property type="project" value="TreeGrafter"/>
</dbReference>
<evidence type="ECO:0000256" key="13">
    <source>
        <dbReference type="ARBA" id="ARBA00023053"/>
    </source>
</evidence>
<dbReference type="GO" id="GO:0005254">
    <property type="term" value="F:chloride channel activity"/>
    <property type="evidence" value="ECO:0007669"/>
    <property type="project" value="UniProtKB-KW"/>
</dbReference>
<evidence type="ECO:0000256" key="8">
    <source>
        <dbReference type="ARBA" id="ARBA00022692"/>
    </source>
</evidence>
<evidence type="ECO:0000313" key="32">
    <source>
        <dbReference type="EMBL" id="KAK3551787.1"/>
    </source>
</evidence>
<feature type="non-terminal residue" evidence="32">
    <location>
        <position position="1"/>
    </location>
</feature>
<proteinExistence type="inferred from homology"/>
<evidence type="ECO:0000259" key="31">
    <source>
        <dbReference type="PROSITE" id="PS50850"/>
    </source>
</evidence>
<dbReference type="FunFam" id="1.20.1250.20:FF:000005">
    <property type="entry name" value="vesicular glutamate transporter 2 isoform X1"/>
    <property type="match status" value="1"/>
</dbReference>
<dbReference type="Pfam" id="PF07690">
    <property type="entry name" value="MFS_1"/>
    <property type="match status" value="2"/>
</dbReference>
<evidence type="ECO:0000256" key="26">
    <source>
        <dbReference type="ARBA" id="ARBA00038044"/>
    </source>
</evidence>
<evidence type="ECO:0000256" key="2">
    <source>
        <dbReference type="ARBA" id="ARBA00004651"/>
    </source>
</evidence>
<dbReference type="GO" id="GO:0005313">
    <property type="term" value="F:L-glutamate transmembrane transporter activity"/>
    <property type="evidence" value="ECO:0007669"/>
    <property type="project" value="TreeGrafter"/>
</dbReference>